<dbReference type="InterPro" id="IPR038144">
    <property type="entry name" value="IPI"/>
</dbReference>
<name>Q12MM0_SHEDO</name>
<dbReference type="Proteomes" id="UP000001982">
    <property type="component" value="Chromosome"/>
</dbReference>
<reference evidence="2 3" key="1">
    <citation type="submission" date="2006-03" db="EMBL/GenBank/DDBJ databases">
        <title>Complete sequence of Shewanella denitrificans OS217.</title>
        <authorList>
            <consortium name="US DOE Joint Genome Institute"/>
            <person name="Copeland A."/>
            <person name="Lucas S."/>
            <person name="Lapidus A."/>
            <person name="Barry K."/>
            <person name="Detter J.C."/>
            <person name="Glavina del Rio T."/>
            <person name="Hammon N."/>
            <person name="Israni S."/>
            <person name="Dalin E."/>
            <person name="Tice H."/>
            <person name="Pitluck S."/>
            <person name="Brettin T."/>
            <person name="Bruce D."/>
            <person name="Han C."/>
            <person name="Tapia R."/>
            <person name="Gilna P."/>
            <person name="Kiss H."/>
            <person name="Schmutz J."/>
            <person name="Larimer F."/>
            <person name="Land M."/>
            <person name="Hauser L."/>
            <person name="Kyrpides N."/>
            <person name="Lykidis A."/>
            <person name="Richardson P."/>
        </authorList>
    </citation>
    <scope>NUCLEOTIDE SEQUENCE [LARGE SCALE GENOMIC DNA]</scope>
    <source>
        <strain evidence="3">OS217 / ATCC BAA-1090 / DSM 15013</strain>
    </source>
</reference>
<dbReference type="Pfam" id="PF12690">
    <property type="entry name" value="BsuPI"/>
    <property type="match status" value="1"/>
</dbReference>
<dbReference type="KEGG" id="sdn:Sden_2023"/>
<dbReference type="HOGENOM" id="CLU_121450_0_0_6"/>
<dbReference type="RefSeq" id="WP_011496462.1">
    <property type="nucleotide sequence ID" value="NC_007954.1"/>
</dbReference>
<keyword evidence="3" id="KW-1185">Reference proteome</keyword>
<protein>
    <submittedName>
        <fullName evidence="2">Intracellular proteinase inhibitor domain protein</fullName>
    </submittedName>
</protein>
<dbReference type="EMBL" id="CP000302">
    <property type="protein sequence ID" value="ABE55306.1"/>
    <property type="molecule type" value="Genomic_DNA"/>
</dbReference>
<dbReference type="InterPro" id="IPR020481">
    <property type="entry name" value="Intracell_prot_inh_BsuPI"/>
</dbReference>
<dbReference type="eggNOG" id="ENOG5032Q56">
    <property type="taxonomic scope" value="Bacteria"/>
</dbReference>
<evidence type="ECO:0000259" key="1">
    <source>
        <dbReference type="Pfam" id="PF12690"/>
    </source>
</evidence>
<accession>Q12MM0</accession>
<feature type="domain" description="Intracellular proteinase inhibitor BsuPI" evidence="1">
    <location>
        <begin position="84"/>
        <end position="185"/>
    </location>
</feature>
<organism evidence="2 3">
    <name type="scientific">Shewanella denitrificans (strain OS217 / ATCC BAA-1090 / DSM 15013)</name>
    <dbReference type="NCBI Taxonomy" id="318161"/>
    <lineage>
        <taxon>Bacteria</taxon>
        <taxon>Pseudomonadati</taxon>
        <taxon>Pseudomonadota</taxon>
        <taxon>Gammaproteobacteria</taxon>
        <taxon>Alteromonadales</taxon>
        <taxon>Shewanellaceae</taxon>
        <taxon>Shewanella</taxon>
    </lineage>
</organism>
<dbReference type="Gene3D" id="2.60.40.2360">
    <property type="entry name" value="Intracellular proteinase inhibitor BsuPI"/>
    <property type="match status" value="1"/>
</dbReference>
<proteinExistence type="predicted"/>
<dbReference type="OrthoDB" id="1357684at2"/>
<evidence type="ECO:0000313" key="2">
    <source>
        <dbReference type="EMBL" id="ABE55306.1"/>
    </source>
</evidence>
<dbReference type="AlphaFoldDB" id="Q12MM0"/>
<gene>
    <name evidence="2" type="ordered locus">Sden_2023</name>
</gene>
<dbReference type="STRING" id="318161.Sden_2023"/>
<evidence type="ECO:0000313" key="3">
    <source>
        <dbReference type="Proteomes" id="UP000001982"/>
    </source>
</evidence>
<sequence>MSVWNALRLTALLGLLVNASGCEHEMDSKDGILDNAQQATAQQGAASELTASGNLMTEEVMPMNIDNTELKPTVLNASLLGDVRVAAKSSEKPSAQRLSFKLVNPQSHGVGLQFNSGMTADLWLLSPDGTRLWGWSDEMMFTQALRDVTLASGEAITVDFQLPPHALAMIQGPGYRLKAILKAKAMDDNPLKLVNDVYYTIELD</sequence>